<gene>
    <name evidence="1" type="ORF">DET48_10135</name>
</gene>
<accession>A0A329EEF2</accession>
<protein>
    <submittedName>
        <fullName evidence="1">Uncharacterized protein</fullName>
    </submittedName>
</protein>
<sequence>MQLPKLLKVQTKKEPVSTIYRLFLYSDVEIKAV</sequence>
<proteinExistence type="predicted"/>
<name>A0A329EEF2_VIBDI</name>
<dbReference type="EMBL" id="QLTR01000001">
    <property type="protein sequence ID" value="RAS69461.1"/>
    <property type="molecule type" value="Genomic_DNA"/>
</dbReference>
<dbReference type="AlphaFoldDB" id="A0A329EEF2"/>
<organism evidence="1 2">
    <name type="scientific">Vibrio diazotrophicus</name>
    <dbReference type="NCBI Taxonomy" id="685"/>
    <lineage>
        <taxon>Bacteria</taxon>
        <taxon>Pseudomonadati</taxon>
        <taxon>Pseudomonadota</taxon>
        <taxon>Gammaproteobacteria</taxon>
        <taxon>Vibrionales</taxon>
        <taxon>Vibrionaceae</taxon>
        <taxon>Vibrio</taxon>
    </lineage>
</organism>
<evidence type="ECO:0000313" key="1">
    <source>
        <dbReference type="EMBL" id="RAS69461.1"/>
    </source>
</evidence>
<comment type="caution">
    <text evidence="1">The sequence shown here is derived from an EMBL/GenBank/DDBJ whole genome shotgun (WGS) entry which is preliminary data.</text>
</comment>
<dbReference type="Proteomes" id="UP000248729">
    <property type="component" value="Unassembled WGS sequence"/>
</dbReference>
<reference evidence="1 2" key="1">
    <citation type="submission" date="2018-06" db="EMBL/GenBank/DDBJ databases">
        <title>Freshwater and sediment microbial communities from various areas in North America, analyzing microbe dynamics in response to fracking.</title>
        <authorList>
            <person name="Lamendella R."/>
        </authorList>
    </citation>
    <scope>NUCLEOTIDE SEQUENCE [LARGE SCALE GENOMIC DNA]</scope>
    <source>
        <strain evidence="1 2">99A</strain>
    </source>
</reference>
<evidence type="ECO:0000313" key="2">
    <source>
        <dbReference type="Proteomes" id="UP000248729"/>
    </source>
</evidence>